<evidence type="ECO:0000313" key="3">
    <source>
        <dbReference type="Proteomes" id="UP001153076"/>
    </source>
</evidence>
<evidence type="ECO:0000313" key="2">
    <source>
        <dbReference type="EMBL" id="KAJ8420747.1"/>
    </source>
</evidence>
<accession>A0A9Q1GK49</accession>
<dbReference type="Gene3D" id="3.40.50.720">
    <property type="entry name" value="NAD(P)-binding Rossmann-like Domain"/>
    <property type="match status" value="1"/>
</dbReference>
<comment type="caution">
    <text evidence="2">The sequence shown here is derived from an EMBL/GenBank/DDBJ whole genome shotgun (WGS) entry which is preliminary data.</text>
</comment>
<feature type="compositionally biased region" description="Basic and acidic residues" evidence="1">
    <location>
        <begin position="167"/>
        <end position="180"/>
    </location>
</feature>
<feature type="compositionally biased region" description="Basic residues" evidence="1">
    <location>
        <begin position="19"/>
        <end position="36"/>
    </location>
</feature>
<feature type="region of interest" description="Disordered" evidence="1">
    <location>
        <begin position="210"/>
        <end position="229"/>
    </location>
</feature>
<dbReference type="PANTHER" id="PTHR45267">
    <property type="match status" value="1"/>
</dbReference>
<organism evidence="2 3">
    <name type="scientific">Carnegiea gigantea</name>
    <dbReference type="NCBI Taxonomy" id="171969"/>
    <lineage>
        <taxon>Eukaryota</taxon>
        <taxon>Viridiplantae</taxon>
        <taxon>Streptophyta</taxon>
        <taxon>Embryophyta</taxon>
        <taxon>Tracheophyta</taxon>
        <taxon>Spermatophyta</taxon>
        <taxon>Magnoliopsida</taxon>
        <taxon>eudicotyledons</taxon>
        <taxon>Gunneridae</taxon>
        <taxon>Pentapetalae</taxon>
        <taxon>Caryophyllales</taxon>
        <taxon>Cactineae</taxon>
        <taxon>Cactaceae</taxon>
        <taxon>Cactoideae</taxon>
        <taxon>Echinocereeae</taxon>
        <taxon>Carnegiea</taxon>
    </lineage>
</organism>
<sequence length="452" mass="50796">MANSHGRARTERGGEVRTRAKKATKGHRKGRNHRRRRPEEEIEAQKQQRWRFRTWVEAEMEVEAEESVRRLGEARVWRRASIEDSTVQYESEPDEKERARYQPRVQMAHRISKRQDQDHLRAVLETESRKQSACEIRSLEKSPATEMPTLREPVGTDTADQPSPHFSRGETHPPETDLRKLTRCTRKSGNTTKTGVRTAALLSHSLGTVADGDATADDGDPPPDSHRVNQGNLLGYDFRRECQQSYPFSDLLCQLKTLTSHNCFFSFPFHLCSPLLRVRTYHPHLSPSDYLSLSLNSSTNVKDIGAIQTNHDVAGVEGCDNKASWELSLLCPEQVLSFLRDYLGAITVADKWRIAPITLVGNCTIGALAFNGGVAENSLPVNNAGTINKNNNIWEVPAEEFDNVIDTNVKGIANVLRHFIPLMLERKQGIIVNMSSGWGRSAAAQVKLTTDL</sequence>
<dbReference type="GO" id="GO:0016616">
    <property type="term" value="F:oxidoreductase activity, acting on the CH-OH group of donors, NAD or NADP as acceptor"/>
    <property type="evidence" value="ECO:0007669"/>
    <property type="project" value="TreeGrafter"/>
</dbReference>
<dbReference type="EMBL" id="JAKOGI010003179">
    <property type="protein sequence ID" value="KAJ8420747.1"/>
    <property type="molecule type" value="Genomic_DNA"/>
</dbReference>
<feature type="compositionally biased region" description="Basic and acidic residues" evidence="1">
    <location>
        <begin position="8"/>
        <end position="18"/>
    </location>
</feature>
<dbReference type="InterPro" id="IPR053241">
    <property type="entry name" value="NADPH_pterin_aldehyde_rdct"/>
</dbReference>
<gene>
    <name evidence="2" type="ORF">Cgig2_028480</name>
</gene>
<feature type="region of interest" description="Disordered" evidence="1">
    <location>
        <begin position="125"/>
        <end position="195"/>
    </location>
</feature>
<proteinExistence type="predicted"/>
<dbReference type="Proteomes" id="UP001153076">
    <property type="component" value="Unassembled WGS sequence"/>
</dbReference>
<dbReference type="AlphaFoldDB" id="A0A9Q1GK49"/>
<dbReference type="InterPro" id="IPR036291">
    <property type="entry name" value="NAD(P)-bd_dom_sf"/>
</dbReference>
<evidence type="ECO:0000256" key="1">
    <source>
        <dbReference type="SAM" id="MobiDB-lite"/>
    </source>
</evidence>
<dbReference type="PANTHER" id="PTHR45267:SF2">
    <property type="entry name" value="NADPH-DEPENDENT PTERIN ALDEHYDE REDUCTASE"/>
    <property type="match status" value="1"/>
</dbReference>
<dbReference type="CDD" id="cd05233">
    <property type="entry name" value="SDR_c"/>
    <property type="match status" value="1"/>
</dbReference>
<protein>
    <submittedName>
        <fullName evidence="2">Uncharacterized protein</fullName>
    </submittedName>
</protein>
<dbReference type="GO" id="GO:0005829">
    <property type="term" value="C:cytosol"/>
    <property type="evidence" value="ECO:0007669"/>
    <property type="project" value="TreeGrafter"/>
</dbReference>
<feature type="compositionally biased region" description="Basic and acidic residues" evidence="1">
    <location>
        <begin position="125"/>
        <end position="140"/>
    </location>
</feature>
<reference evidence="2" key="1">
    <citation type="submission" date="2022-04" db="EMBL/GenBank/DDBJ databases">
        <title>Carnegiea gigantea Genome sequencing and assembly v2.</title>
        <authorList>
            <person name="Copetti D."/>
            <person name="Sanderson M.J."/>
            <person name="Burquez A."/>
            <person name="Wojciechowski M.F."/>
        </authorList>
    </citation>
    <scope>NUCLEOTIDE SEQUENCE</scope>
    <source>
        <strain evidence="2">SGP5-SGP5p</strain>
        <tissue evidence="2">Aerial part</tissue>
    </source>
</reference>
<dbReference type="OrthoDB" id="47007at2759"/>
<dbReference type="InterPro" id="IPR002347">
    <property type="entry name" value="SDR_fam"/>
</dbReference>
<name>A0A9Q1GK49_9CARY</name>
<dbReference type="GO" id="GO:0006760">
    <property type="term" value="P:folic acid-containing compound metabolic process"/>
    <property type="evidence" value="ECO:0007669"/>
    <property type="project" value="TreeGrafter"/>
</dbReference>
<dbReference type="SUPFAM" id="SSF51735">
    <property type="entry name" value="NAD(P)-binding Rossmann-fold domains"/>
    <property type="match status" value="1"/>
</dbReference>
<keyword evidence="3" id="KW-1185">Reference proteome</keyword>
<feature type="region of interest" description="Disordered" evidence="1">
    <location>
        <begin position="1"/>
        <end position="44"/>
    </location>
</feature>
<dbReference type="Pfam" id="PF00106">
    <property type="entry name" value="adh_short"/>
    <property type="match status" value="1"/>
</dbReference>